<dbReference type="EMBL" id="ACJW02000002">
    <property type="protein sequence ID" value="EEP69190.1"/>
    <property type="molecule type" value="Genomic_DNA"/>
</dbReference>
<name>C4GG35_9NEIS</name>
<dbReference type="HOGENOM" id="CLU_3311190_0_0_4"/>
<evidence type="ECO:0000313" key="2">
    <source>
        <dbReference type="Proteomes" id="UP000003009"/>
    </source>
</evidence>
<protein>
    <submittedName>
        <fullName evidence="1">Uncharacterized protein</fullName>
    </submittedName>
</protein>
<gene>
    <name evidence="1" type="ORF">GCWU000324_01102</name>
</gene>
<keyword evidence="2" id="KW-1185">Reference proteome</keyword>
<comment type="caution">
    <text evidence="1">The sequence shown here is derived from an EMBL/GenBank/DDBJ whole genome shotgun (WGS) entry which is preliminary data.</text>
</comment>
<evidence type="ECO:0000313" key="1">
    <source>
        <dbReference type="EMBL" id="EEP69190.1"/>
    </source>
</evidence>
<organism evidence="1 2">
    <name type="scientific">Kingella oralis ATCC 51147</name>
    <dbReference type="NCBI Taxonomy" id="629741"/>
    <lineage>
        <taxon>Bacteria</taxon>
        <taxon>Pseudomonadati</taxon>
        <taxon>Pseudomonadota</taxon>
        <taxon>Betaproteobacteria</taxon>
        <taxon>Neisseriales</taxon>
        <taxon>Neisseriaceae</taxon>
        <taxon>Kingella</taxon>
    </lineage>
</organism>
<sequence length="39" mass="4350">MEGQAMMRFRLPERGVWATMRLSVNIALKGASCRNPLSA</sequence>
<accession>C4GG35</accession>
<dbReference type="AlphaFoldDB" id="C4GG35"/>
<dbReference type="Proteomes" id="UP000003009">
    <property type="component" value="Unassembled WGS sequence"/>
</dbReference>
<reference evidence="1" key="1">
    <citation type="submission" date="2009-04" db="EMBL/GenBank/DDBJ databases">
        <authorList>
            <person name="Weinstock G."/>
            <person name="Sodergren E."/>
            <person name="Clifton S."/>
            <person name="Fulton L."/>
            <person name="Fulton B."/>
            <person name="Courtney L."/>
            <person name="Fronick C."/>
            <person name="Harrison M."/>
            <person name="Strong C."/>
            <person name="Farmer C."/>
            <person name="Delahaunty K."/>
            <person name="Markovic C."/>
            <person name="Hall O."/>
            <person name="Minx P."/>
            <person name="Tomlinson C."/>
            <person name="Mitreva M."/>
            <person name="Nelson J."/>
            <person name="Hou S."/>
            <person name="Wollam A."/>
            <person name="Pepin K.H."/>
            <person name="Johnson M."/>
            <person name="Bhonagiri V."/>
            <person name="Nash W.E."/>
            <person name="Warren W."/>
            <person name="Chinwalla A."/>
            <person name="Mardis E.R."/>
            <person name="Wilson R.K."/>
        </authorList>
    </citation>
    <scope>NUCLEOTIDE SEQUENCE [LARGE SCALE GENOMIC DNA]</scope>
    <source>
        <strain evidence="1">ATCC 51147</strain>
    </source>
</reference>
<proteinExistence type="predicted"/>